<dbReference type="HOGENOM" id="CLU_2126689_0_0_1"/>
<evidence type="ECO:0000313" key="1">
    <source>
        <dbReference type="Ensembl" id="ENSLACP00000015151.1"/>
    </source>
</evidence>
<dbReference type="Proteomes" id="UP000008672">
    <property type="component" value="Unassembled WGS sequence"/>
</dbReference>
<reference evidence="2" key="1">
    <citation type="submission" date="2011-08" db="EMBL/GenBank/DDBJ databases">
        <title>The draft genome of Latimeria chalumnae.</title>
        <authorList>
            <person name="Di Palma F."/>
            <person name="Alfoldi J."/>
            <person name="Johnson J."/>
            <person name="Berlin A."/>
            <person name="Gnerre S."/>
            <person name="Jaffe D."/>
            <person name="MacCallum I."/>
            <person name="Young S."/>
            <person name="Walker B.J."/>
            <person name="Lander E."/>
            <person name="Lindblad-Toh K."/>
        </authorList>
    </citation>
    <scope>NUCLEOTIDE SEQUENCE [LARGE SCALE GENOMIC DNA]</scope>
    <source>
        <strain evidence="2">Wild caught</strain>
    </source>
</reference>
<reference evidence="1" key="2">
    <citation type="submission" date="2025-08" db="UniProtKB">
        <authorList>
            <consortium name="Ensembl"/>
        </authorList>
    </citation>
    <scope>IDENTIFICATION</scope>
</reference>
<dbReference type="GO" id="GO:0000712">
    <property type="term" value="P:resolution of meiotic recombination intermediates"/>
    <property type="evidence" value="ECO:0007669"/>
    <property type="project" value="TreeGrafter"/>
</dbReference>
<name>H3AZT0_LATCH</name>
<dbReference type="Ensembl" id="ENSLACT00000015257.1">
    <property type="protein sequence ID" value="ENSLACP00000015151.1"/>
    <property type="gene ID" value="ENSLACG00000013338.1"/>
</dbReference>
<dbReference type="STRING" id="7897.ENSLACP00000015151"/>
<proteinExistence type="predicted"/>
<dbReference type="PANTHER" id="PTHR21541:SF3">
    <property type="entry name" value="STRUCTURE-SPECIFIC ENDONUCLEASE SUBUNIT SLX4"/>
    <property type="match status" value="1"/>
</dbReference>
<evidence type="ECO:0000313" key="2">
    <source>
        <dbReference type="Proteomes" id="UP000008672"/>
    </source>
</evidence>
<organism evidence="1 2">
    <name type="scientific">Latimeria chalumnae</name>
    <name type="common">Coelacanth</name>
    <dbReference type="NCBI Taxonomy" id="7897"/>
    <lineage>
        <taxon>Eukaryota</taxon>
        <taxon>Metazoa</taxon>
        <taxon>Chordata</taxon>
        <taxon>Craniata</taxon>
        <taxon>Vertebrata</taxon>
        <taxon>Euteleostomi</taxon>
        <taxon>Coelacanthiformes</taxon>
        <taxon>Coelacanthidae</taxon>
        <taxon>Latimeria</taxon>
    </lineage>
</organism>
<protein>
    <submittedName>
        <fullName evidence="1">Uncharacterized protein</fullName>
    </submittedName>
</protein>
<keyword evidence="2" id="KW-1185">Reference proteome</keyword>
<dbReference type="PANTHER" id="PTHR21541">
    <property type="entry name" value="BTB POZ DOMAIN CONTAINING 12"/>
    <property type="match status" value="1"/>
</dbReference>
<dbReference type="GO" id="GO:0033557">
    <property type="term" value="C:Slx1-Slx4 complex"/>
    <property type="evidence" value="ECO:0007669"/>
    <property type="project" value="TreeGrafter"/>
</dbReference>
<reference evidence="1" key="3">
    <citation type="submission" date="2025-09" db="UniProtKB">
        <authorList>
            <consortium name="Ensembl"/>
        </authorList>
    </citation>
    <scope>IDENTIFICATION</scope>
</reference>
<sequence length="114" mass="13202">EPVRSRVKDLVLERMQQFRRADSKRLTHRATEEPSKMIDEAKPHQCQENGRVQEGMLGIWGDEALAWAVQQKLKQEVPREGVGNLDKAGFFFCQICQKDLSVMNATRRAQHINR</sequence>
<accession>H3AZT0</accession>
<dbReference type="EMBL" id="AFYH01027648">
    <property type="status" value="NOT_ANNOTATED_CDS"/>
    <property type="molecule type" value="Genomic_DNA"/>
</dbReference>
<dbReference type="AlphaFoldDB" id="H3AZT0"/>
<dbReference type="InParanoid" id="H3AZT0"/>